<reference evidence="5 6" key="1">
    <citation type="submission" date="2016-01" db="EMBL/GenBank/DDBJ databases">
        <title>Investigation of taxonomic status of Bacillus aminovorans.</title>
        <authorList>
            <person name="Verma A."/>
            <person name="Pal Y."/>
            <person name="Krishnamurthi S."/>
        </authorList>
    </citation>
    <scope>NUCLEOTIDE SEQUENCE [LARGE SCALE GENOMIC DNA]</scope>
    <source>
        <strain evidence="5 6">DSM 4337</strain>
    </source>
</reference>
<dbReference type="PROSITE" id="PS00356">
    <property type="entry name" value="HTH_LACI_1"/>
    <property type="match status" value="1"/>
</dbReference>
<dbReference type="InterPro" id="IPR001761">
    <property type="entry name" value="Peripla_BP/Lac1_sug-bd_dom"/>
</dbReference>
<dbReference type="SUPFAM" id="SSF47413">
    <property type="entry name" value="lambda repressor-like DNA-binding domains"/>
    <property type="match status" value="1"/>
</dbReference>
<evidence type="ECO:0000256" key="2">
    <source>
        <dbReference type="ARBA" id="ARBA00023125"/>
    </source>
</evidence>
<name>A0A177KZJ0_9BACI</name>
<dbReference type="InterPro" id="IPR010982">
    <property type="entry name" value="Lambda_DNA-bd_dom_sf"/>
</dbReference>
<dbReference type="InterPro" id="IPR028082">
    <property type="entry name" value="Peripla_BP_I"/>
</dbReference>
<dbReference type="CDD" id="cd06286">
    <property type="entry name" value="PBP1_CcpB-like"/>
    <property type="match status" value="1"/>
</dbReference>
<keyword evidence="2" id="KW-0238">DNA-binding</keyword>
<keyword evidence="3" id="KW-0804">Transcription</keyword>
<comment type="caution">
    <text evidence="5">The sequence shown here is derived from an EMBL/GenBank/DDBJ whole genome shotgun (WGS) entry which is preliminary data.</text>
</comment>
<dbReference type="SMART" id="SM00354">
    <property type="entry name" value="HTH_LACI"/>
    <property type="match status" value="1"/>
</dbReference>
<dbReference type="RefSeq" id="WP_018395383.1">
    <property type="nucleotide sequence ID" value="NZ_LQWZ01000008.1"/>
</dbReference>
<dbReference type="AlphaFoldDB" id="A0A177KZJ0"/>
<proteinExistence type="predicted"/>
<dbReference type="GO" id="GO:0003700">
    <property type="term" value="F:DNA-binding transcription factor activity"/>
    <property type="evidence" value="ECO:0007669"/>
    <property type="project" value="TreeGrafter"/>
</dbReference>
<dbReference type="PANTHER" id="PTHR30146:SF105">
    <property type="entry name" value="CATABOLITE CONTROL PROTEIN B"/>
    <property type="match status" value="1"/>
</dbReference>
<gene>
    <name evidence="5" type="ORF">AWH48_17550</name>
</gene>
<evidence type="ECO:0000313" key="5">
    <source>
        <dbReference type="EMBL" id="OAH58556.1"/>
    </source>
</evidence>
<evidence type="ECO:0000256" key="3">
    <source>
        <dbReference type="ARBA" id="ARBA00023163"/>
    </source>
</evidence>
<feature type="domain" description="HTH lacI-type" evidence="4">
    <location>
        <begin position="3"/>
        <end position="56"/>
    </location>
</feature>
<sequence length="316" mass="34793">MGNIHDIARIAGVSTATVSRVLNNHPYVSEGKRLAVLNAAEQLHYEKNINAVHLSRGKTETIGVILPFVSHPYFGTILNGIASAAEKSGFKLMIVQTNYDIAQEIGALNMLKLKQVDGIIITSRECPIELVEDYSAYGNIVLCEASSSEQMSSVFVNQYEAFKEAISFFIERGHSKIGYTVFRTDGKSSQARKKAYEETFGYVQDKWIFDQALTIEDGTRVAGEWAALDEPPPAMLITNDFVAAGFILECKRLGFNVPEDVAVVGFDNHAIASPLGITTIELPLKQLGIIAFQLAISEDTVSHREIAYKLIERDSV</sequence>
<dbReference type="PANTHER" id="PTHR30146">
    <property type="entry name" value="LACI-RELATED TRANSCRIPTIONAL REPRESSOR"/>
    <property type="match status" value="1"/>
</dbReference>
<dbReference type="SUPFAM" id="SSF53822">
    <property type="entry name" value="Periplasmic binding protein-like I"/>
    <property type="match status" value="1"/>
</dbReference>
<dbReference type="Gene3D" id="3.40.50.2300">
    <property type="match status" value="2"/>
</dbReference>
<protein>
    <recommendedName>
        <fullName evidence="4">HTH lacI-type domain-containing protein</fullName>
    </recommendedName>
</protein>
<dbReference type="GO" id="GO:0000976">
    <property type="term" value="F:transcription cis-regulatory region binding"/>
    <property type="evidence" value="ECO:0007669"/>
    <property type="project" value="TreeGrafter"/>
</dbReference>
<dbReference type="Pfam" id="PF00532">
    <property type="entry name" value="Peripla_BP_1"/>
    <property type="match status" value="1"/>
</dbReference>
<dbReference type="CDD" id="cd01392">
    <property type="entry name" value="HTH_LacI"/>
    <property type="match status" value="1"/>
</dbReference>
<organism evidence="5 6">
    <name type="scientific">Domibacillus aminovorans</name>
    <dbReference type="NCBI Taxonomy" id="29332"/>
    <lineage>
        <taxon>Bacteria</taxon>
        <taxon>Bacillati</taxon>
        <taxon>Bacillota</taxon>
        <taxon>Bacilli</taxon>
        <taxon>Bacillales</taxon>
        <taxon>Bacillaceae</taxon>
        <taxon>Domibacillus</taxon>
    </lineage>
</organism>
<dbReference type="EMBL" id="LQWZ01000008">
    <property type="protein sequence ID" value="OAH58556.1"/>
    <property type="molecule type" value="Genomic_DNA"/>
</dbReference>
<dbReference type="Pfam" id="PF00356">
    <property type="entry name" value="LacI"/>
    <property type="match status" value="1"/>
</dbReference>
<accession>A0A177KZJ0</accession>
<evidence type="ECO:0000313" key="6">
    <source>
        <dbReference type="Proteomes" id="UP000077271"/>
    </source>
</evidence>
<dbReference type="InterPro" id="IPR000843">
    <property type="entry name" value="HTH_LacI"/>
</dbReference>
<dbReference type="PRINTS" id="PR00036">
    <property type="entry name" value="HTHLACI"/>
</dbReference>
<evidence type="ECO:0000256" key="1">
    <source>
        <dbReference type="ARBA" id="ARBA00023015"/>
    </source>
</evidence>
<dbReference type="Proteomes" id="UP000077271">
    <property type="component" value="Unassembled WGS sequence"/>
</dbReference>
<evidence type="ECO:0000259" key="4">
    <source>
        <dbReference type="PROSITE" id="PS50932"/>
    </source>
</evidence>
<dbReference type="Gene3D" id="1.10.260.40">
    <property type="entry name" value="lambda repressor-like DNA-binding domains"/>
    <property type="match status" value="1"/>
</dbReference>
<keyword evidence="1" id="KW-0805">Transcription regulation</keyword>
<dbReference type="PROSITE" id="PS50932">
    <property type="entry name" value="HTH_LACI_2"/>
    <property type="match status" value="1"/>
</dbReference>